<proteinExistence type="predicted"/>
<gene>
    <name evidence="1" type="ORF">ALC60_11840</name>
</gene>
<reference evidence="1 2" key="1">
    <citation type="submission" date="2015-09" db="EMBL/GenBank/DDBJ databases">
        <title>Trachymyrmex zeteki WGS genome.</title>
        <authorList>
            <person name="Nygaard S."/>
            <person name="Hu H."/>
            <person name="Boomsma J."/>
            <person name="Zhang G."/>
        </authorList>
    </citation>
    <scope>NUCLEOTIDE SEQUENCE [LARGE SCALE GENOMIC DNA]</scope>
    <source>
        <strain evidence="1">Tzet28-1</strain>
        <tissue evidence="1">Whole body</tissue>
    </source>
</reference>
<keyword evidence="2" id="KW-1185">Reference proteome</keyword>
<dbReference type="Proteomes" id="UP000075809">
    <property type="component" value="Unassembled WGS sequence"/>
</dbReference>
<evidence type="ECO:0000313" key="1">
    <source>
        <dbReference type="EMBL" id="KYQ49113.1"/>
    </source>
</evidence>
<dbReference type="STRING" id="64791.A0A151WMQ1"/>
<dbReference type="CDD" id="cd00866">
    <property type="entry name" value="PEBP_euk"/>
    <property type="match status" value="2"/>
</dbReference>
<dbReference type="Gene3D" id="3.90.280.10">
    <property type="entry name" value="PEBP-like"/>
    <property type="match status" value="2"/>
</dbReference>
<dbReference type="InterPro" id="IPR008914">
    <property type="entry name" value="PEBP"/>
</dbReference>
<evidence type="ECO:0000313" key="2">
    <source>
        <dbReference type="Proteomes" id="UP000075809"/>
    </source>
</evidence>
<name>A0A151WMQ1_9HYME</name>
<dbReference type="InterPro" id="IPR036610">
    <property type="entry name" value="PEBP-like_sf"/>
</dbReference>
<protein>
    <submittedName>
        <fullName evidence="1">Phosphatidylethanolamine-binding protein like protein F40A3.3</fullName>
    </submittedName>
</protein>
<sequence length="404" mass="45495">MVLRHGICVAILCLGCLGITSVGTRLLSSMAKCLETYSVVPDVVPTVPTNILNVTYPSNVIVQIGIVLTPTQVRDVPQVQWEAEKNAFYTLCMTDPDAPSRQNPTNREWHHWLVGNIPESNVSEGEVLSEYIGAGPPQGTGLHRYVFLLYKQPKELTFDERRLTNRSSDNRASFSIKGFAAKYGLGNPIAGNMFQAEYDYYVPTLYAQLSGIFLCAISFSLGDVESEFKKVKIEPDIIDKAPIEKIEVKYGKKIVDLGTELTPTETHEIPEIHYKHEGGVLYTLVMTDPDVPRRGGYNREFRHWLVGNIPEENLAKGEILAEYVGPAPPKNTGKHRYVFLIYKQNQGAITFDERRLSTWDGSQRKRFSIKKFAEKYNLEGPIAGNFMVAEYDDNVPAYHKRLSL</sequence>
<accession>A0A151WMQ1</accession>
<dbReference type="PANTHER" id="PTHR11362:SF82">
    <property type="entry name" value="PHOSPHATIDYLETHANOLAMINE-BINDING PROTEIN 4"/>
    <property type="match status" value="1"/>
</dbReference>
<dbReference type="EMBL" id="KQ982937">
    <property type="protein sequence ID" value="KYQ49113.1"/>
    <property type="molecule type" value="Genomic_DNA"/>
</dbReference>
<dbReference type="SUPFAM" id="SSF49777">
    <property type="entry name" value="PEBP-like"/>
    <property type="match status" value="2"/>
</dbReference>
<dbReference type="InterPro" id="IPR035810">
    <property type="entry name" value="PEBP_euk"/>
</dbReference>
<organism evidence="1 2">
    <name type="scientific">Mycetomoellerius zeteki</name>
    <dbReference type="NCBI Taxonomy" id="64791"/>
    <lineage>
        <taxon>Eukaryota</taxon>
        <taxon>Metazoa</taxon>
        <taxon>Ecdysozoa</taxon>
        <taxon>Arthropoda</taxon>
        <taxon>Hexapoda</taxon>
        <taxon>Insecta</taxon>
        <taxon>Pterygota</taxon>
        <taxon>Neoptera</taxon>
        <taxon>Endopterygota</taxon>
        <taxon>Hymenoptera</taxon>
        <taxon>Apocrita</taxon>
        <taxon>Aculeata</taxon>
        <taxon>Formicoidea</taxon>
        <taxon>Formicidae</taxon>
        <taxon>Myrmicinae</taxon>
        <taxon>Mycetomoellerius</taxon>
    </lineage>
</organism>
<dbReference type="Pfam" id="PF01161">
    <property type="entry name" value="PBP"/>
    <property type="match status" value="2"/>
</dbReference>
<dbReference type="AlphaFoldDB" id="A0A151WMQ1"/>
<dbReference type="PANTHER" id="PTHR11362">
    <property type="entry name" value="PHOSPHATIDYLETHANOLAMINE-BINDING PROTEIN"/>
    <property type="match status" value="1"/>
</dbReference>